<dbReference type="GO" id="GO:0016020">
    <property type="term" value="C:membrane"/>
    <property type="evidence" value="ECO:0007669"/>
    <property type="project" value="UniProtKB-SubCell"/>
</dbReference>
<dbReference type="InterPro" id="IPR050173">
    <property type="entry name" value="ABC_transporter_C-like"/>
</dbReference>
<dbReference type="SUPFAM" id="SSF90123">
    <property type="entry name" value="ABC transporter transmembrane region"/>
    <property type="match status" value="1"/>
</dbReference>
<dbReference type="AlphaFoldDB" id="A0A9X0CHK9"/>
<evidence type="ECO:0000259" key="10">
    <source>
        <dbReference type="PROSITE" id="PS50929"/>
    </source>
</evidence>
<dbReference type="GO" id="GO:0140359">
    <property type="term" value="F:ABC-type transporter activity"/>
    <property type="evidence" value="ECO:0007669"/>
    <property type="project" value="InterPro"/>
</dbReference>
<dbReference type="InterPro" id="IPR036640">
    <property type="entry name" value="ABC1_TM_sf"/>
</dbReference>
<evidence type="ECO:0000256" key="5">
    <source>
        <dbReference type="ARBA" id="ARBA00022741"/>
    </source>
</evidence>
<evidence type="ECO:0000313" key="11">
    <source>
        <dbReference type="EMBL" id="KAJ7337818.1"/>
    </source>
</evidence>
<dbReference type="InterPro" id="IPR011527">
    <property type="entry name" value="ABC1_TM_dom"/>
</dbReference>
<dbReference type="Pfam" id="PF00664">
    <property type="entry name" value="ABC_membrane"/>
    <property type="match status" value="1"/>
</dbReference>
<dbReference type="GO" id="GO:0005524">
    <property type="term" value="F:ATP binding"/>
    <property type="evidence" value="ECO:0007669"/>
    <property type="project" value="UniProtKB-KW"/>
</dbReference>
<keyword evidence="4 9" id="KW-0812">Transmembrane</keyword>
<keyword evidence="5" id="KW-0547">Nucleotide-binding</keyword>
<evidence type="ECO:0000256" key="6">
    <source>
        <dbReference type="ARBA" id="ARBA00022840"/>
    </source>
</evidence>
<comment type="caution">
    <text evidence="11">The sequence shown here is derived from an EMBL/GenBank/DDBJ whole genome shotgun (WGS) entry which is preliminary data.</text>
</comment>
<keyword evidence="12" id="KW-1185">Reference proteome</keyword>
<dbReference type="PROSITE" id="PS50929">
    <property type="entry name" value="ABC_TM1F"/>
    <property type="match status" value="1"/>
</dbReference>
<keyword evidence="3" id="KW-0813">Transport</keyword>
<evidence type="ECO:0000256" key="7">
    <source>
        <dbReference type="ARBA" id="ARBA00022989"/>
    </source>
</evidence>
<evidence type="ECO:0000256" key="4">
    <source>
        <dbReference type="ARBA" id="ARBA00022692"/>
    </source>
</evidence>
<protein>
    <recommendedName>
        <fullName evidence="10">ABC transmembrane type-1 domain-containing protein</fullName>
    </recommendedName>
</protein>
<feature type="transmembrane region" description="Helical" evidence="9">
    <location>
        <begin position="49"/>
        <end position="71"/>
    </location>
</feature>
<feature type="domain" description="ABC transmembrane type-1" evidence="10">
    <location>
        <begin position="1"/>
        <end position="143"/>
    </location>
</feature>
<proteinExistence type="inferred from homology"/>
<keyword evidence="8 9" id="KW-0472">Membrane</keyword>
<evidence type="ECO:0000256" key="3">
    <source>
        <dbReference type="ARBA" id="ARBA00022448"/>
    </source>
</evidence>
<sequence length="160" mass="18248">MKLRSALQGMIYLKITLISQHTLQEATTGHVIDLISNDLQRIESVPLKLTYIMALLVDIPLIVCLMVYMIGWQALTGVLFLLTATAFMLTVSSFCGKIRRQIAELSDRRIALMDEVVTGIRLIKTHAWEDIYREKVKELRRKENMESSQEDCRVSSDSTS</sequence>
<evidence type="ECO:0000256" key="8">
    <source>
        <dbReference type="ARBA" id="ARBA00023136"/>
    </source>
</evidence>
<dbReference type="Proteomes" id="UP001163046">
    <property type="component" value="Unassembled WGS sequence"/>
</dbReference>
<evidence type="ECO:0000256" key="1">
    <source>
        <dbReference type="ARBA" id="ARBA00004141"/>
    </source>
</evidence>
<comment type="similarity">
    <text evidence="2">Belongs to the ABC transporter superfamily. ABCC family. Conjugate transporter (TC 3.A.1.208) subfamily.</text>
</comment>
<evidence type="ECO:0000313" key="12">
    <source>
        <dbReference type="Proteomes" id="UP001163046"/>
    </source>
</evidence>
<keyword evidence="6" id="KW-0067">ATP-binding</keyword>
<gene>
    <name evidence="11" type="ORF">OS493_007975</name>
</gene>
<evidence type="ECO:0000256" key="9">
    <source>
        <dbReference type="SAM" id="Phobius"/>
    </source>
</evidence>
<evidence type="ECO:0000256" key="2">
    <source>
        <dbReference type="ARBA" id="ARBA00009726"/>
    </source>
</evidence>
<organism evidence="11 12">
    <name type="scientific">Desmophyllum pertusum</name>
    <dbReference type="NCBI Taxonomy" id="174260"/>
    <lineage>
        <taxon>Eukaryota</taxon>
        <taxon>Metazoa</taxon>
        <taxon>Cnidaria</taxon>
        <taxon>Anthozoa</taxon>
        <taxon>Hexacorallia</taxon>
        <taxon>Scleractinia</taxon>
        <taxon>Caryophylliina</taxon>
        <taxon>Caryophylliidae</taxon>
        <taxon>Desmophyllum</taxon>
    </lineage>
</organism>
<comment type="subcellular location">
    <subcellularLocation>
        <location evidence="1">Membrane</location>
        <topology evidence="1">Multi-pass membrane protein</topology>
    </subcellularLocation>
</comment>
<dbReference type="Gene3D" id="1.20.1560.10">
    <property type="entry name" value="ABC transporter type 1, transmembrane domain"/>
    <property type="match status" value="1"/>
</dbReference>
<dbReference type="PANTHER" id="PTHR24223:SF456">
    <property type="entry name" value="MULTIDRUG RESISTANCE-ASSOCIATED PROTEIN LETHAL(2)03659"/>
    <property type="match status" value="1"/>
</dbReference>
<reference evidence="11" key="1">
    <citation type="submission" date="2023-01" db="EMBL/GenBank/DDBJ databases">
        <title>Genome assembly of the deep-sea coral Lophelia pertusa.</title>
        <authorList>
            <person name="Herrera S."/>
            <person name="Cordes E."/>
        </authorList>
    </citation>
    <scope>NUCLEOTIDE SEQUENCE</scope>
    <source>
        <strain evidence="11">USNM1676648</strain>
        <tissue evidence="11">Polyp</tissue>
    </source>
</reference>
<dbReference type="PANTHER" id="PTHR24223">
    <property type="entry name" value="ATP-BINDING CASSETTE SUB-FAMILY C"/>
    <property type="match status" value="1"/>
</dbReference>
<keyword evidence="7 9" id="KW-1133">Transmembrane helix</keyword>
<dbReference type="EMBL" id="MU827780">
    <property type="protein sequence ID" value="KAJ7337818.1"/>
    <property type="molecule type" value="Genomic_DNA"/>
</dbReference>
<accession>A0A9X0CHK9</accession>
<dbReference type="OrthoDB" id="6500128at2759"/>
<name>A0A9X0CHK9_9CNID</name>
<feature type="transmembrane region" description="Helical" evidence="9">
    <location>
        <begin position="77"/>
        <end position="96"/>
    </location>
</feature>